<dbReference type="InterPro" id="IPR051299">
    <property type="entry name" value="AB_hydrolase_lip/est"/>
</dbReference>
<dbReference type="GO" id="GO:0016787">
    <property type="term" value="F:hydrolase activity"/>
    <property type="evidence" value="ECO:0007669"/>
    <property type="project" value="UniProtKB-KW"/>
</dbReference>
<dbReference type="OrthoDB" id="426718at2759"/>
<keyword evidence="1" id="KW-0732">Signal</keyword>
<evidence type="ECO:0000313" key="4">
    <source>
        <dbReference type="EMBL" id="TIA90974.1"/>
    </source>
</evidence>
<protein>
    <recommendedName>
        <fullName evidence="3">Fungal lipase-type domain-containing protein</fullName>
    </recommendedName>
</protein>
<gene>
    <name evidence="4" type="ORF">E3P99_01333</name>
</gene>
<organism evidence="4 5">
    <name type="scientific">Wallemia hederae</name>
    <dbReference type="NCBI Taxonomy" id="1540922"/>
    <lineage>
        <taxon>Eukaryota</taxon>
        <taxon>Fungi</taxon>
        <taxon>Dikarya</taxon>
        <taxon>Basidiomycota</taxon>
        <taxon>Wallemiomycotina</taxon>
        <taxon>Wallemiomycetes</taxon>
        <taxon>Wallemiales</taxon>
        <taxon>Wallemiaceae</taxon>
        <taxon>Wallemia</taxon>
    </lineage>
</organism>
<feature type="domain" description="Fungal lipase-type" evidence="3">
    <location>
        <begin position="143"/>
        <end position="271"/>
    </location>
</feature>
<evidence type="ECO:0000259" key="3">
    <source>
        <dbReference type="Pfam" id="PF01764"/>
    </source>
</evidence>
<dbReference type="Pfam" id="PF01764">
    <property type="entry name" value="Lipase_3"/>
    <property type="match status" value="1"/>
</dbReference>
<comment type="caution">
    <text evidence="4">The sequence shown here is derived from an EMBL/GenBank/DDBJ whole genome shotgun (WGS) entry which is preliminary data.</text>
</comment>
<evidence type="ECO:0000256" key="2">
    <source>
        <dbReference type="ARBA" id="ARBA00022801"/>
    </source>
</evidence>
<dbReference type="CDD" id="cd00519">
    <property type="entry name" value="Lipase_3"/>
    <property type="match status" value="1"/>
</dbReference>
<dbReference type="Proteomes" id="UP000310189">
    <property type="component" value="Unassembled WGS sequence"/>
</dbReference>
<reference evidence="4 5" key="1">
    <citation type="submission" date="2019-03" db="EMBL/GenBank/DDBJ databases">
        <title>Sequencing 23 genomes of Wallemia ichthyophaga.</title>
        <authorList>
            <person name="Gostincar C."/>
        </authorList>
    </citation>
    <scope>NUCLEOTIDE SEQUENCE [LARGE SCALE GENOMIC DNA]</scope>
    <source>
        <strain evidence="4 5">EXF-5753</strain>
    </source>
</reference>
<dbReference type="AlphaFoldDB" id="A0A4T0FTE5"/>
<keyword evidence="2" id="KW-0378">Hydrolase</keyword>
<keyword evidence="5" id="KW-1185">Reference proteome</keyword>
<evidence type="ECO:0000313" key="5">
    <source>
        <dbReference type="Proteomes" id="UP000310189"/>
    </source>
</evidence>
<dbReference type="SUPFAM" id="SSF53474">
    <property type="entry name" value="alpha/beta-Hydrolases"/>
    <property type="match status" value="1"/>
</dbReference>
<dbReference type="InterPro" id="IPR029058">
    <property type="entry name" value="AB_hydrolase_fold"/>
</dbReference>
<dbReference type="Gene3D" id="3.40.50.1820">
    <property type="entry name" value="alpha/beta hydrolase"/>
    <property type="match status" value="1"/>
</dbReference>
<sequence>MFSLVYTVSSLLGMLFAIHAICMRLLLLALVLCTWVAAVPTALLTRQQQLEAVTEDEVSLYVPSAVVAGAVSCGSRAVNAFDCGPACDKLNDAGTEVLYYDGDGERDPWIYLLHIPSDEALVIAHSPTNFSSFVSVLIDADFWLSTVDGPLAEDMDFEDGKNIAVHSGFLRSVNKTYEELKKRLIAAMDDLEDEISVVRFEGHSMGAASAAIEAVALSSLVKERGLDLRLTTFGSPRVGNEDFVDLLEATIPLENRARITNQNDKVPHLPGFPYKHYNGEVYIPKEDEKEIPTPAAHCDGREDDRCASKFNFFQRSKEAHEGPYFDQTLSRSVCTNADAYPPK</sequence>
<accession>A0A4T0FTE5</accession>
<dbReference type="PANTHER" id="PTHR46640">
    <property type="entry name" value="TRIACYLGLYCEROL LIPASE, PUTATIVE (AFU_ORTHOLOGUE AFUA_6G06510)-RELATED"/>
    <property type="match status" value="1"/>
</dbReference>
<dbReference type="GO" id="GO:0006629">
    <property type="term" value="P:lipid metabolic process"/>
    <property type="evidence" value="ECO:0007669"/>
    <property type="project" value="InterPro"/>
</dbReference>
<dbReference type="EMBL" id="SPNW01000015">
    <property type="protein sequence ID" value="TIA90974.1"/>
    <property type="molecule type" value="Genomic_DNA"/>
</dbReference>
<dbReference type="InterPro" id="IPR002921">
    <property type="entry name" value="Fungal_lipase-type"/>
</dbReference>
<name>A0A4T0FTE5_9BASI</name>
<evidence type="ECO:0000256" key="1">
    <source>
        <dbReference type="ARBA" id="ARBA00022729"/>
    </source>
</evidence>
<dbReference type="PANTHER" id="PTHR46640:SF1">
    <property type="entry name" value="FUNGAL LIPASE-LIKE DOMAIN-CONTAINING PROTEIN-RELATED"/>
    <property type="match status" value="1"/>
</dbReference>
<proteinExistence type="predicted"/>